<dbReference type="Pfam" id="PF11333">
    <property type="entry name" value="DUF3135"/>
    <property type="match status" value="1"/>
</dbReference>
<proteinExistence type="predicted"/>
<name>A0A1L4D440_9BACT</name>
<dbReference type="Proteomes" id="UP000184731">
    <property type="component" value="Chromosome"/>
</dbReference>
<accession>A0A1L4D440</accession>
<keyword evidence="2" id="KW-1185">Reference proteome</keyword>
<evidence type="ECO:0008006" key="3">
    <source>
        <dbReference type="Google" id="ProtNLM"/>
    </source>
</evidence>
<evidence type="ECO:0000313" key="2">
    <source>
        <dbReference type="Proteomes" id="UP000184731"/>
    </source>
</evidence>
<dbReference type="AlphaFoldDB" id="A0A1L4D440"/>
<dbReference type="RefSeq" id="WP_233231248.1">
    <property type="nucleotide sequence ID" value="NZ_CP017834.1"/>
</dbReference>
<dbReference type="EMBL" id="CP017834">
    <property type="protein sequence ID" value="APJ04949.1"/>
    <property type="molecule type" value="Genomic_DNA"/>
</dbReference>
<organism evidence="1 2">
    <name type="scientific">Silvanigrella aquatica</name>
    <dbReference type="NCBI Taxonomy" id="1915309"/>
    <lineage>
        <taxon>Bacteria</taxon>
        <taxon>Pseudomonadati</taxon>
        <taxon>Bdellovibrionota</taxon>
        <taxon>Oligoflexia</taxon>
        <taxon>Silvanigrellales</taxon>
        <taxon>Silvanigrellaceae</taxon>
        <taxon>Silvanigrella</taxon>
    </lineage>
</organism>
<reference evidence="1 2" key="1">
    <citation type="submission" date="2016-10" db="EMBL/GenBank/DDBJ databases">
        <title>Silvanigrella aquatica sp. nov., isolated from a freshwater lake located in the Black Forest, Germany, description of Silvanigrellaceae fam. nov., Silvanigrellales ord. nov., reclassification of the order Bdellovibrionales in the class Oligoflexia, reclassification of the families Bacteriovoracaceae and Halobacteriovoraceae in the new order Bacteriovoracales ord. nov., and reclassification of the family Pseudobacteriovoracaceae in the order Oligoflexiales.</title>
        <authorList>
            <person name="Hahn M.W."/>
            <person name="Schmidt J."/>
            <person name="Koll U."/>
            <person name="Rohde M."/>
            <person name="Verbag S."/>
            <person name="Pitt A."/>
            <person name="Nakai R."/>
            <person name="Naganuma T."/>
            <person name="Lang E."/>
        </authorList>
    </citation>
    <scope>NUCLEOTIDE SEQUENCE [LARGE SCALE GENOMIC DNA]</scope>
    <source>
        <strain evidence="1 2">MWH-Nonnen-W8red</strain>
    </source>
</reference>
<protein>
    <recommendedName>
        <fullName evidence="3">DUF3135 domain-containing protein</fullName>
    </recommendedName>
</protein>
<dbReference type="KEGG" id="saqi:AXG55_14010"/>
<evidence type="ECO:0000313" key="1">
    <source>
        <dbReference type="EMBL" id="APJ04949.1"/>
    </source>
</evidence>
<dbReference type="STRING" id="1915309.AXG55_14010"/>
<dbReference type="InterPro" id="IPR021482">
    <property type="entry name" value="DUF3135"/>
</dbReference>
<sequence>MDKENRYVELHSPDLLKALQKRNDYFQTLPEEKREEAYMFQEYIDAELKKAGNQNNKLSILSNLMKEQMRELHKQSRSLSSTLTSFSKSLKEFAENKINNS</sequence>
<gene>
    <name evidence="1" type="ORF">AXG55_14010</name>
</gene>